<accession>K3X2T3</accession>
<sequence length="66" mass="8097">MAEDLHQHFAQRTSFTNDAARRTRTHHALRMERHRKRDQQCNQEYNLGLWDRYGRRMGGHSRTFQQ</sequence>
<dbReference type="InParanoid" id="K3X2T3"/>
<proteinExistence type="predicted"/>
<reference evidence="3" key="1">
    <citation type="journal article" date="2010" name="Genome Biol.">
        <title>Genome sequence of the necrotrophic plant pathogen Pythium ultimum reveals original pathogenicity mechanisms and effector repertoire.</title>
        <authorList>
            <person name="Levesque C.A."/>
            <person name="Brouwer H."/>
            <person name="Cano L."/>
            <person name="Hamilton J.P."/>
            <person name="Holt C."/>
            <person name="Huitema E."/>
            <person name="Raffaele S."/>
            <person name="Robideau G.P."/>
            <person name="Thines M."/>
            <person name="Win J."/>
            <person name="Zerillo M.M."/>
            <person name="Beakes G.W."/>
            <person name="Boore J.L."/>
            <person name="Busam D."/>
            <person name="Dumas B."/>
            <person name="Ferriera S."/>
            <person name="Fuerstenberg S.I."/>
            <person name="Gachon C.M."/>
            <person name="Gaulin E."/>
            <person name="Govers F."/>
            <person name="Grenville-Briggs L."/>
            <person name="Horner N."/>
            <person name="Hostetler J."/>
            <person name="Jiang R.H."/>
            <person name="Johnson J."/>
            <person name="Krajaejun T."/>
            <person name="Lin H."/>
            <person name="Meijer H.J."/>
            <person name="Moore B."/>
            <person name="Morris P."/>
            <person name="Phuntmart V."/>
            <person name="Puiu D."/>
            <person name="Shetty J."/>
            <person name="Stajich J.E."/>
            <person name="Tripathy S."/>
            <person name="Wawra S."/>
            <person name="van West P."/>
            <person name="Whitty B.R."/>
            <person name="Coutinho P.M."/>
            <person name="Henrissat B."/>
            <person name="Martin F."/>
            <person name="Thomas P.D."/>
            <person name="Tyler B.M."/>
            <person name="De Vries R.P."/>
            <person name="Kamoun S."/>
            <person name="Yandell M."/>
            <person name="Tisserat N."/>
            <person name="Buell C.R."/>
        </authorList>
    </citation>
    <scope>NUCLEOTIDE SEQUENCE</scope>
    <source>
        <strain evidence="3">DAOM:BR144</strain>
    </source>
</reference>
<protein>
    <submittedName>
        <fullName evidence="2">Uncharacterized protein</fullName>
    </submittedName>
</protein>
<dbReference type="Proteomes" id="UP000019132">
    <property type="component" value="Unassembled WGS sequence"/>
</dbReference>
<evidence type="ECO:0000256" key="1">
    <source>
        <dbReference type="SAM" id="MobiDB-lite"/>
    </source>
</evidence>
<dbReference type="HOGENOM" id="CLU_2836858_0_0_1"/>
<dbReference type="VEuPathDB" id="FungiDB:PYU1_G011506"/>
<name>K3X2T3_GLOUD</name>
<reference evidence="3" key="2">
    <citation type="submission" date="2010-04" db="EMBL/GenBank/DDBJ databases">
        <authorList>
            <person name="Buell R."/>
            <person name="Hamilton J."/>
            <person name="Hostetler J."/>
        </authorList>
    </citation>
    <scope>NUCLEOTIDE SEQUENCE [LARGE SCALE GENOMIC DNA]</scope>
    <source>
        <strain evidence="3">DAOM:BR144</strain>
    </source>
</reference>
<keyword evidence="3" id="KW-1185">Reference proteome</keyword>
<reference evidence="2" key="3">
    <citation type="submission" date="2015-02" db="UniProtKB">
        <authorList>
            <consortium name="EnsemblProtists"/>
        </authorList>
    </citation>
    <scope>IDENTIFICATION</scope>
    <source>
        <strain evidence="2">DAOM BR144</strain>
    </source>
</reference>
<dbReference type="EnsemblProtists" id="PYU1_T011532">
    <property type="protein sequence ID" value="PYU1_T011532"/>
    <property type="gene ID" value="PYU1_G011506"/>
</dbReference>
<organism evidence="2 3">
    <name type="scientific">Globisporangium ultimum (strain ATCC 200006 / CBS 805.95 / DAOM BR144)</name>
    <name type="common">Pythium ultimum</name>
    <dbReference type="NCBI Taxonomy" id="431595"/>
    <lineage>
        <taxon>Eukaryota</taxon>
        <taxon>Sar</taxon>
        <taxon>Stramenopiles</taxon>
        <taxon>Oomycota</taxon>
        <taxon>Peronosporomycetes</taxon>
        <taxon>Pythiales</taxon>
        <taxon>Pythiaceae</taxon>
        <taxon>Globisporangium</taxon>
    </lineage>
</organism>
<evidence type="ECO:0000313" key="3">
    <source>
        <dbReference type="Proteomes" id="UP000019132"/>
    </source>
</evidence>
<dbReference type="AlphaFoldDB" id="K3X2T3"/>
<evidence type="ECO:0000313" key="2">
    <source>
        <dbReference type="EnsemblProtists" id="PYU1_T011532"/>
    </source>
</evidence>
<dbReference type="EMBL" id="GL376571">
    <property type="status" value="NOT_ANNOTATED_CDS"/>
    <property type="molecule type" value="Genomic_DNA"/>
</dbReference>
<feature type="region of interest" description="Disordered" evidence="1">
    <location>
        <begin position="1"/>
        <end position="21"/>
    </location>
</feature>